<evidence type="ECO:0000313" key="2">
    <source>
        <dbReference type="EMBL" id="QSB45107.1"/>
    </source>
</evidence>
<reference evidence="2 3" key="1">
    <citation type="submission" date="2020-09" db="EMBL/GenBank/DDBJ databases">
        <title>Complete genome sequence of altererythrobacter flavus SS-21NJ, isolated from Dongying oil sludge in Shandong province.</title>
        <authorList>
            <person name="Sun S."/>
            <person name="Zhang Z."/>
        </authorList>
    </citation>
    <scope>NUCLEOTIDE SEQUENCE [LARGE SCALE GENOMIC DNA]</scope>
    <source>
        <strain evidence="2 3">SS-21NJ</strain>
    </source>
</reference>
<organism evidence="2 3">
    <name type="scientific">Tsuneonella flava</name>
    <dbReference type="NCBI Taxonomy" id="2055955"/>
    <lineage>
        <taxon>Bacteria</taxon>
        <taxon>Pseudomonadati</taxon>
        <taxon>Pseudomonadota</taxon>
        <taxon>Alphaproteobacteria</taxon>
        <taxon>Sphingomonadales</taxon>
        <taxon>Erythrobacteraceae</taxon>
        <taxon>Tsuneonella</taxon>
    </lineage>
</organism>
<feature type="transmembrane region" description="Helical" evidence="1">
    <location>
        <begin position="7"/>
        <end position="27"/>
    </location>
</feature>
<keyword evidence="1" id="KW-1133">Transmembrane helix</keyword>
<dbReference type="Proteomes" id="UP000663637">
    <property type="component" value="Chromosome"/>
</dbReference>
<protein>
    <submittedName>
        <fullName evidence="2">CTP synthetase</fullName>
    </submittedName>
</protein>
<keyword evidence="1" id="KW-0812">Transmembrane</keyword>
<dbReference type="RefSeq" id="WP_102154777.1">
    <property type="nucleotide sequence ID" value="NZ_CP061510.1"/>
</dbReference>
<keyword evidence="1" id="KW-0472">Membrane</keyword>
<keyword evidence="3" id="KW-1185">Reference proteome</keyword>
<evidence type="ECO:0000256" key="1">
    <source>
        <dbReference type="SAM" id="Phobius"/>
    </source>
</evidence>
<evidence type="ECO:0000313" key="3">
    <source>
        <dbReference type="Proteomes" id="UP000663637"/>
    </source>
</evidence>
<gene>
    <name evidence="2" type="ORF">IDJ81_02845</name>
</gene>
<sequence>MIRLALILHFIVATVLMGVAITALLVIDKSDPTSLLLGALGGFVAGIPVSWAVARAITRSTAS</sequence>
<feature type="transmembrane region" description="Helical" evidence="1">
    <location>
        <begin position="33"/>
        <end position="54"/>
    </location>
</feature>
<accession>A0ABX7KAW1</accession>
<proteinExistence type="predicted"/>
<name>A0ABX7KAW1_9SPHN</name>
<dbReference type="EMBL" id="CP061510">
    <property type="protein sequence ID" value="QSB45107.1"/>
    <property type="molecule type" value="Genomic_DNA"/>
</dbReference>